<accession>A0A290Z864</accession>
<feature type="chain" id="PRO_5013036080" description="Ig-like domain-containing protein" evidence="1">
    <location>
        <begin position="26"/>
        <end position="173"/>
    </location>
</feature>
<name>A0A290Z864_9PSEU</name>
<proteinExistence type="predicted"/>
<feature type="signal peptide" evidence="1">
    <location>
        <begin position="1"/>
        <end position="25"/>
    </location>
</feature>
<dbReference type="KEGG" id="apre:CNX65_19235"/>
<organism evidence="3 4">
    <name type="scientific">Actinosynnema pretiosum</name>
    <dbReference type="NCBI Taxonomy" id="42197"/>
    <lineage>
        <taxon>Bacteria</taxon>
        <taxon>Bacillati</taxon>
        <taxon>Actinomycetota</taxon>
        <taxon>Actinomycetes</taxon>
        <taxon>Pseudonocardiales</taxon>
        <taxon>Pseudonocardiaceae</taxon>
        <taxon>Actinosynnema</taxon>
    </lineage>
</organism>
<dbReference type="InterPro" id="IPR007110">
    <property type="entry name" value="Ig-like_dom"/>
</dbReference>
<dbReference type="Proteomes" id="UP000218505">
    <property type="component" value="Chromosome"/>
</dbReference>
<dbReference type="PROSITE" id="PS50835">
    <property type="entry name" value="IG_LIKE"/>
    <property type="match status" value="1"/>
</dbReference>
<evidence type="ECO:0000259" key="2">
    <source>
        <dbReference type="PROSITE" id="PS50835"/>
    </source>
</evidence>
<sequence>MRTRFLAAFAAALASLLLLSPPAQAAAGDATCALGTGVTTYTPPITATATPTTIGETLNLGPCTSLADPLVTSAQIANSEAATLSCLVTVPGSLSGTVTITWNTGESSFFEYTRTTVSVAGQQVTTFTGLITAGKFSGSTGTLVVTALSLNVLSCLLGTGISSATSTATLLVV</sequence>
<dbReference type="RefSeq" id="WP_096494985.1">
    <property type="nucleotide sequence ID" value="NZ_CP023445.1"/>
</dbReference>
<keyword evidence="4" id="KW-1185">Reference proteome</keyword>
<dbReference type="AlphaFoldDB" id="A0A290Z864"/>
<reference evidence="3" key="1">
    <citation type="submission" date="2017-09" db="EMBL/GenBank/DDBJ databases">
        <title>Complete Genome Sequence of ansamitocin-producing Bacterium Actinosynnema pretiosum X47.</title>
        <authorList>
            <person name="Cao G."/>
            <person name="Zong G."/>
            <person name="Zhong C."/>
            <person name="Fu J."/>
        </authorList>
    </citation>
    <scope>NUCLEOTIDE SEQUENCE [LARGE SCALE GENOMIC DNA]</scope>
    <source>
        <strain evidence="3">X47</strain>
    </source>
</reference>
<evidence type="ECO:0000313" key="3">
    <source>
        <dbReference type="EMBL" id="ATE55159.1"/>
    </source>
</evidence>
<feature type="domain" description="Ig-like" evidence="2">
    <location>
        <begin position="69"/>
        <end position="171"/>
    </location>
</feature>
<dbReference type="EMBL" id="CP023445">
    <property type="protein sequence ID" value="ATE55159.1"/>
    <property type="molecule type" value="Genomic_DNA"/>
</dbReference>
<evidence type="ECO:0000256" key="1">
    <source>
        <dbReference type="SAM" id="SignalP"/>
    </source>
</evidence>
<evidence type="ECO:0000313" key="4">
    <source>
        <dbReference type="Proteomes" id="UP000218505"/>
    </source>
</evidence>
<protein>
    <recommendedName>
        <fullName evidence="2">Ig-like domain-containing protein</fullName>
    </recommendedName>
</protein>
<keyword evidence="1" id="KW-0732">Signal</keyword>
<gene>
    <name evidence="3" type="ORF">CNX65_19235</name>
</gene>